<proteinExistence type="predicted"/>
<organism evidence="1 2">
    <name type="scientific">Euroglyphus maynei</name>
    <name type="common">Mayne's house dust mite</name>
    <dbReference type="NCBI Taxonomy" id="6958"/>
    <lineage>
        <taxon>Eukaryota</taxon>
        <taxon>Metazoa</taxon>
        <taxon>Ecdysozoa</taxon>
        <taxon>Arthropoda</taxon>
        <taxon>Chelicerata</taxon>
        <taxon>Arachnida</taxon>
        <taxon>Acari</taxon>
        <taxon>Acariformes</taxon>
        <taxon>Sarcoptiformes</taxon>
        <taxon>Astigmata</taxon>
        <taxon>Psoroptidia</taxon>
        <taxon>Analgoidea</taxon>
        <taxon>Pyroglyphidae</taxon>
        <taxon>Pyroglyphinae</taxon>
        <taxon>Euroglyphus</taxon>
    </lineage>
</organism>
<comment type="caution">
    <text evidence="1">The sequence shown here is derived from an EMBL/GenBank/DDBJ whole genome shotgun (WGS) entry which is preliminary data.</text>
</comment>
<sequence length="25" mass="3119">MFVLNMFRIQHVEKIFSIVFNEMMN</sequence>
<reference evidence="1 2" key="1">
    <citation type="submission" date="2017-03" db="EMBL/GenBank/DDBJ databases">
        <title>Genome Survey of Euroglyphus maynei.</title>
        <authorList>
            <person name="Arlian L.G."/>
            <person name="Morgan M.S."/>
            <person name="Rider S.D."/>
        </authorList>
    </citation>
    <scope>NUCLEOTIDE SEQUENCE [LARGE SCALE GENOMIC DNA]</scope>
    <source>
        <strain evidence="1">Arlian Lab</strain>
        <tissue evidence="1">Whole body</tissue>
    </source>
</reference>
<gene>
    <name evidence="1" type="ORF">BLA29_014144</name>
</gene>
<dbReference type="Proteomes" id="UP000194236">
    <property type="component" value="Unassembled WGS sequence"/>
</dbReference>
<dbReference type="AlphaFoldDB" id="A0A1Y3BM61"/>
<name>A0A1Y3BM61_EURMA</name>
<evidence type="ECO:0000313" key="1">
    <source>
        <dbReference type="EMBL" id="OTF81177.1"/>
    </source>
</evidence>
<keyword evidence="2" id="KW-1185">Reference proteome</keyword>
<protein>
    <submittedName>
        <fullName evidence="1">Uncharacterized protein</fullName>
    </submittedName>
</protein>
<dbReference type="EMBL" id="MUJZ01014939">
    <property type="protein sequence ID" value="OTF81177.1"/>
    <property type="molecule type" value="Genomic_DNA"/>
</dbReference>
<evidence type="ECO:0000313" key="2">
    <source>
        <dbReference type="Proteomes" id="UP000194236"/>
    </source>
</evidence>
<accession>A0A1Y3BM61</accession>